<dbReference type="EMBL" id="NBNE01002248">
    <property type="protein sequence ID" value="OWZ11028.1"/>
    <property type="molecule type" value="Genomic_DNA"/>
</dbReference>
<dbReference type="OrthoDB" id="101303at2759"/>
<protein>
    <submittedName>
        <fullName evidence="1">Reverse transcriptase</fullName>
    </submittedName>
</protein>
<proteinExistence type="predicted"/>
<evidence type="ECO:0000313" key="1">
    <source>
        <dbReference type="EMBL" id="OWZ11028.1"/>
    </source>
</evidence>
<gene>
    <name evidence="1" type="ORF">PHMEG_00016013</name>
</gene>
<dbReference type="InterPro" id="IPR050951">
    <property type="entry name" value="Retrovirus_Pol_polyprotein"/>
</dbReference>
<reference evidence="2" key="1">
    <citation type="submission" date="2017-03" db="EMBL/GenBank/DDBJ databases">
        <title>Phytopthora megakarya and P. palmivora, two closely related causual agents of cacao black pod achieved similar genome size and gene model numbers by different mechanisms.</title>
        <authorList>
            <person name="Ali S."/>
            <person name="Shao J."/>
            <person name="Larry D.J."/>
            <person name="Kronmiller B."/>
            <person name="Shen D."/>
            <person name="Strem M.D."/>
            <person name="Melnick R.L."/>
            <person name="Guiltinan M.J."/>
            <person name="Tyler B.M."/>
            <person name="Meinhardt L.W."/>
            <person name="Bailey B.A."/>
        </authorList>
    </citation>
    <scope>NUCLEOTIDE SEQUENCE [LARGE SCALE GENOMIC DNA]</scope>
    <source>
        <strain evidence="2">zdho120</strain>
    </source>
</reference>
<keyword evidence="1" id="KW-0808">Transferase</keyword>
<sequence>MSDFFKSFNRILGQRQRATMAYRPQTNGFAGRMVQKNTRALKIYMQDLDQRDWDGYSERLTFAIYTARDRIRGETPFYVIHGWDPRSTLESVIPVGSTRRHDRDPRRWRYRMQKYYQQPREQVNQRLREAIANRTDTHNGLSLDQGSGYTWIGCMRDMQRSWRTYDMGHFASLKRSGNMQ</sequence>
<dbReference type="AlphaFoldDB" id="A0A225W1G8"/>
<dbReference type="PANTHER" id="PTHR37984:SF5">
    <property type="entry name" value="PROTEIN NYNRIN-LIKE"/>
    <property type="match status" value="1"/>
</dbReference>
<organism evidence="1 2">
    <name type="scientific">Phytophthora megakarya</name>
    <dbReference type="NCBI Taxonomy" id="4795"/>
    <lineage>
        <taxon>Eukaryota</taxon>
        <taxon>Sar</taxon>
        <taxon>Stramenopiles</taxon>
        <taxon>Oomycota</taxon>
        <taxon>Peronosporomycetes</taxon>
        <taxon>Peronosporales</taxon>
        <taxon>Peronosporaceae</taxon>
        <taxon>Phytophthora</taxon>
    </lineage>
</organism>
<accession>A0A225W1G8</accession>
<dbReference type="InterPro" id="IPR036397">
    <property type="entry name" value="RNaseH_sf"/>
</dbReference>
<dbReference type="GO" id="GO:0003964">
    <property type="term" value="F:RNA-directed DNA polymerase activity"/>
    <property type="evidence" value="ECO:0007669"/>
    <property type="project" value="UniProtKB-KW"/>
</dbReference>
<evidence type="ECO:0000313" key="2">
    <source>
        <dbReference type="Proteomes" id="UP000198211"/>
    </source>
</evidence>
<comment type="caution">
    <text evidence="1">The sequence shown here is derived from an EMBL/GenBank/DDBJ whole genome shotgun (WGS) entry which is preliminary data.</text>
</comment>
<dbReference type="InterPro" id="IPR012337">
    <property type="entry name" value="RNaseH-like_sf"/>
</dbReference>
<keyword evidence="1" id="KW-0548">Nucleotidyltransferase</keyword>
<keyword evidence="1" id="KW-0695">RNA-directed DNA polymerase</keyword>
<keyword evidence="2" id="KW-1185">Reference proteome</keyword>
<name>A0A225W1G8_9STRA</name>
<dbReference type="SUPFAM" id="SSF53098">
    <property type="entry name" value="Ribonuclease H-like"/>
    <property type="match status" value="1"/>
</dbReference>
<dbReference type="PANTHER" id="PTHR37984">
    <property type="entry name" value="PROTEIN CBG26694"/>
    <property type="match status" value="1"/>
</dbReference>
<dbReference type="Gene3D" id="3.30.420.10">
    <property type="entry name" value="Ribonuclease H-like superfamily/Ribonuclease H"/>
    <property type="match status" value="1"/>
</dbReference>
<dbReference type="Proteomes" id="UP000198211">
    <property type="component" value="Unassembled WGS sequence"/>
</dbReference>
<dbReference type="GO" id="GO:0003676">
    <property type="term" value="F:nucleic acid binding"/>
    <property type="evidence" value="ECO:0007669"/>
    <property type="project" value="InterPro"/>
</dbReference>